<dbReference type="GO" id="GO:0004617">
    <property type="term" value="F:phosphoglycerate dehydrogenase activity"/>
    <property type="evidence" value="ECO:0007669"/>
    <property type="project" value="UniProtKB-ARBA"/>
</dbReference>
<dbReference type="InterPro" id="IPR029753">
    <property type="entry name" value="D-isomer_DH_CS"/>
</dbReference>
<dbReference type="KEGG" id="fiy:BN1229_v1_1884"/>
<keyword evidence="3" id="KW-0520">NAD</keyword>
<dbReference type="Proteomes" id="UP000033187">
    <property type="component" value="Chromosome 1"/>
</dbReference>
<evidence type="ECO:0000256" key="2">
    <source>
        <dbReference type="ARBA" id="ARBA00023002"/>
    </source>
</evidence>
<dbReference type="EC" id="1.1.1.310" evidence="7"/>
<feature type="domain" description="D-isomer specific 2-hydroxyacid dehydrogenase NAD-binding" evidence="6">
    <location>
        <begin position="117"/>
        <end position="286"/>
    </location>
</feature>
<gene>
    <name evidence="7" type="primary">slcC</name>
    <name evidence="7" type="ORF">YBN1229_v1_1884</name>
</gene>
<dbReference type="GO" id="GO:0047545">
    <property type="term" value="F:(S)-2-hydroxyglutarate dehydrogenase activity"/>
    <property type="evidence" value="ECO:0007669"/>
    <property type="project" value="UniProtKB-ARBA"/>
</dbReference>
<evidence type="ECO:0000313" key="8">
    <source>
        <dbReference type="Proteomes" id="UP000033187"/>
    </source>
</evidence>
<dbReference type="PROSITE" id="PS00670">
    <property type="entry name" value="D_2_HYDROXYACID_DH_2"/>
    <property type="match status" value="1"/>
</dbReference>
<proteinExistence type="inferred from homology"/>
<dbReference type="GO" id="GO:0051287">
    <property type="term" value="F:NAD binding"/>
    <property type="evidence" value="ECO:0007669"/>
    <property type="project" value="InterPro"/>
</dbReference>
<dbReference type="FunFam" id="3.40.50.720:FF:000041">
    <property type="entry name" value="D-3-phosphoglycerate dehydrogenase"/>
    <property type="match status" value="1"/>
</dbReference>
<dbReference type="SUPFAM" id="SSF51735">
    <property type="entry name" value="NAD(P)-binding Rossmann-fold domains"/>
    <property type="match status" value="1"/>
</dbReference>
<dbReference type="InterPro" id="IPR050418">
    <property type="entry name" value="D-iso_2-hydroxyacid_DH_PdxB"/>
</dbReference>
<dbReference type="OrthoDB" id="9793626at2"/>
<dbReference type="PANTHER" id="PTHR43761:SF1">
    <property type="entry name" value="D-ISOMER SPECIFIC 2-HYDROXYACID DEHYDROGENASE CATALYTIC DOMAIN-CONTAINING PROTEIN-RELATED"/>
    <property type="match status" value="1"/>
</dbReference>
<dbReference type="RefSeq" id="WP_046478005.1">
    <property type="nucleotide sequence ID" value="NZ_LN829118.1"/>
</dbReference>
<sequence>MPDIVISEFIDAAPVAALREKYDVLSDETLWDKPAELKAALTDAVAIIVRNRTRVTAEVIVAAPRLRAVGRLGVGLDNIDLAACRARNIAVLPATGGNAVSVAEYVLCASMLLLRGTAFFGSQRLANGEWPRAEMSQGQEISGKVLGLIGFGSIGQSTGELARNAGFVTLAYDDFVPADSPAWAQTEHVSLDDLLARSDVVSLHCPLTDDTRGLIGEREINSMKPGAILINTARGGIVSEAAVAAALRSGHLAGAALDVFETEPIDKDSAAAFKGLANVILTPHIAGVTREANIRISAVTVENVLNVLNNNETP</sequence>
<dbReference type="GO" id="GO:0102155">
    <property type="term" value="F:S-sulfolactate dehydrogenase activity"/>
    <property type="evidence" value="ECO:0007669"/>
    <property type="project" value="UniProtKB-EC"/>
</dbReference>
<dbReference type="InterPro" id="IPR036291">
    <property type="entry name" value="NAD(P)-bd_dom_sf"/>
</dbReference>
<evidence type="ECO:0000256" key="4">
    <source>
        <dbReference type="RuleBase" id="RU003719"/>
    </source>
</evidence>
<protein>
    <submittedName>
        <fullName evidence="7">(S)-sulfolactate dehydrogenase</fullName>
        <ecNumber evidence="7">1.1.1.310</ecNumber>
    </submittedName>
</protein>
<dbReference type="AlphaFoldDB" id="A0A0D6JF07"/>
<feature type="domain" description="D-isomer specific 2-hydroxyacid dehydrogenase catalytic" evidence="5">
    <location>
        <begin position="12"/>
        <end position="312"/>
    </location>
</feature>
<evidence type="ECO:0000259" key="6">
    <source>
        <dbReference type="Pfam" id="PF02826"/>
    </source>
</evidence>
<dbReference type="Pfam" id="PF00389">
    <property type="entry name" value="2-Hacid_dh"/>
    <property type="match status" value="1"/>
</dbReference>
<dbReference type="GO" id="GO:0006564">
    <property type="term" value="P:L-serine biosynthetic process"/>
    <property type="evidence" value="ECO:0007669"/>
    <property type="project" value="UniProtKB-ARBA"/>
</dbReference>
<dbReference type="InterPro" id="IPR006139">
    <property type="entry name" value="D-isomer_2_OHA_DH_cat_dom"/>
</dbReference>
<organism evidence="7 8">
    <name type="scientific">Candidatus Filomicrobium marinum</name>
    <dbReference type="NCBI Taxonomy" id="1608628"/>
    <lineage>
        <taxon>Bacteria</taxon>
        <taxon>Pseudomonadati</taxon>
        <taxon>Pseudomonadota</taxon>
        <taxon>Alphaproteobacteria</taxon>
        <taxon>Hyphomicrobiales</taxon>
        <taxon>Hyphomicrobiaceae</taxon>
        <taxon>Filomicrobium</taxon>
    </lineage>
</organism>
<dbReference type="PANTHER" id="PTHR43761">
    <property type="entry name" value="D-ISOMER SPECIFIC 2-HYDROXYACID DEHYDROGENASE FAMILY PROTEIN (AFU_ORTHOLOGUE AFUA_1G13630)"/>
    <property type="match status" value="1"/>
</dbReference>
<comment type="similarity">
    <text evidence="1 4">Belongs to the D-isomer specific 2-hydroxyacid dehydrogenase family.</text>
</comment>
<evidence type="ECO:0000256" key="1">
    <source>
        <dbReference type="ARBA" id="ARBA00005854"/>
    </source>
</evidence>
<dbReference type="EMBL" id="LN829119">
    <property type="protein sequence ID" value="CPR18826.1"/>
    <property type="molecule type" value="Genomic_DNA"/>
</dbReference>
<evidence type="ECO:0000313" key="7">
    <source>
        <dbReference type="EMBL" id="CPR18826.1"/>
    </source>
</evidence>
<dbReference type="KEGG" id="fil:BN1229_v1_1881"/>
<dbReference type="CDD" id="cd12173">
    <property type="entry name" value="PGDH_4"/>
    <property type="match status" value="1"/>
</dbReference>
<name>A0A0D6JF07_9HYPH</name>
<keyword evidence="2 4" id="KW-0560">Oxidoreductase</keyword>
<dbReference type="InterPro" id="IPR006140">
    <property type="entry name" value="D-isomer_DH_NAD-bd"/>
</dbReference>
<dbReference type="Pfam" id="PF02826">
    <property type="entry name" value="2-Hacid_dh_C"/>
    <property type="match status" value="1"/>
</dbReference>
<accession>A0A0D6JF07</accession>
<dbReference type="Gene3D" id="3.40.50.720">
    <property type="entry name" value="NAD(P)-binding Rossmann-like Domain"/>
    <property type="match status" value="2"/>
</dbReference>
<evidence type="ECO:0000259" key="5">
    <source>
        <dbReference type="Pfam" id="PF00389"/>
    </source>
</evidence>
<reference evidence="8" key="1">
    <citation type="submission" date="2015-02" db="EMBL/GenBank/DDBJ databases">
        <authorList>
            <person name="Chooi Y.-H."/>
        </authorList>
    </citation>
    <scope>NUCLEOTIDE SEQUENCE [LARGE SCALE GENOMIC DNA]</scope>
    <source>
        <strain evidence="8">strain Y</strain>
    </source>
</reference>
<dbReference type="SUPFAM" id="SSF52283">
    <property type="entry name" value="Formate/glycerate dehydrogenase catalytic domain-like"/>
    <property type="match status" value="1"/>
</dbReference>
<evidence type="ECO:0000256" key="3">
    <source>
        <dbReference type="ARBA" id="ARBA00023027"/>
    </source>
</evidence>
<keyword evidence="8" id="KW-1185">Reference proteome</keyword>